<evidence type="ECO:0000256" key="12">
    <source>
        <dbReference type="ARBA" id="ARBA00048366"/>
    </source>
</evidence>
<dbReference type="InterPro" id="IPR017945">
    <property type="entry name" value="DHBP_synth_RibB-like_a/b_dom"/>
</dbReference>
<feature type="binding site" evidence="14">
    <location>
        <position position="23"/>
    </location>
    <ligand>
        <name>L-threonine</name>
        <dbReference type="ChEBI" id="CHEBI:57926"/>
    </ligand>
</feature>
<dbReference type="AlphaFoldDB" id="M1L3V9"/>
<comment type="catalytic activity">
    <reaction evidence="12 13">
        <text>L-threonine + hydrogencarbonate + ATP = L-threonylcarbamoyladenylate + diphosphate + H2O</text>
        <dbReference type="Rhea" id="RHEA:36407"/>
        <dbReference type="ChEBI" id="CHEBI:15377"/>
        <dbReference type="ChEBI" id="CHEBI:17544"/>
        <dbReference type="ChEBI" id="CHEBI:30616"/>
        <dbReference type="ChEBI" id="CHEBI:33019"/>
        <dbReference type="ChEBI" id="CHEBI:57926"/>
        <dbReference type="ChEBI" id="CHEBI:73682"/>
        <dbReference type="EC" id="2.7.7.87"/>
    </reaction>
</comment>
<dbReference type="Gene3D" id="3.90.870.10">
    <property type="entry name" value="DHBP synthase"/>
    <property type="match status" value="1"/>
</dbReference>
<reference evidence="16 17" key="1">
    <citation type="journal article" date="2013" name="Genome Biol. Evol.">
        <title>Genome evolution and phylogenomic analysis of candidatus kinetoplastibacterium, the betaproteobacterial endosymbionts of strigomonas and angomonas.</title>
        <authorList>
            <person name="Alves J.M."/>
            <person name="Serrano M.G."/>
            <person name="Maia da Silva F."/>
            <person name="Voegtly L.J."/>
            <person name="Matveyev A.V."/>
            <person name="Teixeira M.M."/>
            <person name="Camargo E.P."/>
            <person name="Buck G.A."/>
        </authorList>
    </citation>
    <scope>NUCLEOTIDE SEQUENCE [LARGE SCALE GENOMIC DNA]</scope>
    <source>
        <strain evidence="16 17">TCC036E</strain>
    </source>
</reference>
<feature type="binding site" evidence="14">
    <location>
        <position position="232"/>
    </location>
    <ligand>
        <name>ATP</name>
        <dbReference type="ChEBI" id="CHEBI:30616"/>
    </ligand>
</feature>
<evidence type="ECO:0000256" key="4">
    <source>
        <dbReference type="ARBA" id="ARBA00015492"/>
    </source>
</evidence>
<evidence type="ECO:0000256" key="3">
    <source>
        <dbReference type="ARBA" id="ARBA00012584"/>
    </source>
</evidence>
<accession>M1L3V9</accession>
<name>M1L3V9_9PROT</name>
<dbReference type="eggNOG" id="COG0009">
    <property type="taxonomic scope" value="Bacteria"/>
</dbReference>
<keyword evidence="6 13" id="KW-0808">Transferase</keyword>
<dbReference type="InterPro" id="IPR050156">
    <property type="entry name" value="TC-AMP_synthase_SUA5"/>
</dbReference>
<dbReference type="STRING" id="1208918.CDEE_0360"/>
<proteinExistence type="inferred from homology"/>
<evidence type="ECO:0000256" key="11">
    <source>
        <dbReference type="ARBA" id="ARBA00029774"/>
    </source>
</evidence>
<dbReference type="InterPro" id="IPR010923">
    <property type="entry name" value="T(6)A37_SUA5"/>
</dbReference>
<feature type="binding site" evidence="14">
    <location>
        <position position="55"/>
    </location>
    <ligand>
        <name>L-threonine</name>
        <dbReference type="ChEBI" id="CHEBI:57926"/>
    </ligand>
</feature>
<feature type="domain" description="YrdC-like" evidence="15">
    <location>
        <begin position="1"/>
        <end position="201"/>
    </location>
</feature>
<dbReference type="HOGENOM" id="CLU_031397_0_2_4"/>
<keyword evidence="5 13" id="KW-0963">Cytoplasm</keyword>
<feature type="binding site" evidence="14">
    <location>
        <position position="179"/>
    </location>
    <ligand>
        <name>L-threonine</name>
        <dbReference type="ChEBI" id="CHEBI:57926"/>
    </ligand>
</feature>
<evidence type="ECO:0000256" key="5">
    <source>
        <dbReference type="ARBA" id="ARBA00022490"/>
    </source>
</evidence>
<dbReference type="EMBL" id="CP003804">
    <property type="protein sequence ID" value="AGF47428.1"/>
    <property type="molecule type" value="Genomic_DNA"/>
</dbReference>
<feature type="binding site" evidence="14">
    <location>
        <position position="136"/>
    </location>
    <ligand>
        <name>L-threonine</name>
        <dbReference type="ChEBI" id="CHEBI:57926"/>
    </ligand>
</feature>
<dbReference type="SUPFAM" id="SSF55821">
    <property type="entry name" value="YrdC/RibB"/>
    <property type="match status" value="1"/>
</dbReference>
<sequence>MDIIDKALQYLLASKVIVFPTETVYGLGADAENIEAVRKVYSIKGRPLSHPVILHLPKVDDLAYWASDIPDEAYKLADIFWPGPLTLVLKKSSNVPDIVTGGQNTVGIRCPSHPVAQEILIAFAKSKNHKKGALAAPSANMFGKISPTCSSHVYNEFNKEYLKEIFVVDGGVSNIGIESTIIDLSGIREGKKASVLRPGHITEMNIAKIIELESKDLSSNSIVVSGSLKSHYATITPLTVIDDTFFSKNLSVFAQKVDRLAVLYYGDKPINVEENIDLYYMSSDPIIYARHLYAMLRKIDSKKYSRIFVKDLPFLAEWDAIRDRLYKAAAGFN</sequence>
<gene>
    <name evidence="16" type="ORF">CDEE_0360</name>
</gene>
<feature type="binding site" evidence="14">
    <location>
        <position position="197"/>
    </location>
    <ligand>
        <name>ATP</name>
        <dbReference type="ChEBI" id="CHEBI:30616"/>
    </ligand>
</feature>
<feature type="binding site" evidence="14">
    <location>
        <position position="46"/>
    </location>
    <ligand>
        <name>ATP</name>
        <dbReference type="ChEBI" id="CHEBI:30616"/>
    </ligand>
</feature>
<keyword evidence="10 13" id="KW-0067">ATP-binding</keyword>
<feature type="binding site" evidence="14">
    <location>
        <position position="109"/>
    </location>
    <ligand>
        <name>L-threonine</name>
        <dbReference type="ChEBI" id="CHEBI:57926"/>
    </ligand>
</feature>
<dbReference type="InterPro" id="IPR038385">
    <property type="entry name" value="Sua5/YwlC_C"/>
</dbReference>
<dbReference type="GO" id="GO:0003725">
    <property type="term" value="F:double-stranded RNA binding"/>
    <property type="evidence" value="ECO:0007669"/>
    <property type="project" value="UniProtKB-UniRule"/>
</dbReference>
<protein>
    <recommendedName>
        <fullName evidence="4 13">Threonylcarbamoyl-AMP synthase</fullName>
        <shortName evidence="13">TC-AMP synthase</shortName>
        <ecNumber evidence="3 13">2.7.7.87</ecNumber>
    </recommendedName>
    <alternativeName>
        <fullName evidence="11 13">L-threonylcarbamoyladenylate synthase</fullName>
    </alternativeName>
</protein>
<dbReference type="GO" id="GO:0000049">
    <property type="term" value="F:tRNA binding"/>
    <property type="evidence" value="ECO:0007669"/>
    <property type="project" value="TreeGrafter"/>
</dbReference>
<dbReference type="PANTHER" id="PTHR17490:SF16">
    <property type="entry name" value="THREONYLCARBAMOYL-AMP SYNTHASE"/>
    <property type="match status" value="1"/>
</dbReference>
<evidence type="ECO:0000256" key="9">
    <source>
        <dbReference type="ARBA" id="ARBA00022741"/>
    </source>
</evidence>
<evidence type="ECO:0000256" key="2">
    <source>
        <dbReference type="ARBA" id="ARBA00007663"/>
    </source>
</evidence>
<dbReference type="GO" id="GO:0008033">
    <property type="term" value="P:tRNA processing"/>
    <property type="evidence" value="ECO:0007669"/>
    <property type="project" value="UniProtKB-KW"/>
</dbReference>
<dbReference type="PROSITE" id="PS51163">
    <property type="entry name" value="YRDC"/>
    <property type="match status" value="1"/>
</dbReference>
<keyword evidence="17" id="KW-1185">Reference proteome</keyword>
<dbReference type="InterPro" id="IPR005145">
    <property type="entry name" value="Sua5_C"/>
</dbReference>
<evidence type="ECO:0000256" key="7">
    <source>
        <dbReference type="ARBA" id="ARBA00022694"/>
    </source>
</evidence>
<dbReference type="Proteomes" id="UP000011686">
    <property type="component" value="Chromosome"/>
</dbReference>
<evidence type="ECO:0000259" key="15">
    <source>
        <dbReference type="PROSITE" id="PS51163"/>
    </source>
</evidence>
<dbReference type="PANTHER" id="PTHR17490">
    <property type="entry name" value="SUA5"/>
    <property type="match status" value="1"/>
</dbReference>
<dbReference type="Pfam" id="PF03481">
    <property type="entry name" value="Sua5_C"/>
    <property type="match status" value="1"/>
</dbReference>
<comment type="subcellular location">
    <subcellularLocation>
        <location evidence="1 13">Cytoplasm</location>
    </subcellularLocation>
</comment>
<keyword evidence="9 13" id="KW-0547">Nucleotide-binding</keyword>
<keyword evidence="7 13" id="KW-0819">tRNA processing</keyword>
<dbReference type="GO" id="GO:0061710">
    <property type="term" value="F:L-threonylcarbamoyladenylate synthase"/>
    <property type="evidence" value="ECO:0007669"/>
    <property type="project" value="UniProtKB-EC"/>
</dbReference>
<dbReference type="GO" id="GO:0005737">
    <property type="term" value="C:cytoplasm"/>
    <property type="evidence" value="ECO:0007669"/>
    <property type="project" value="UniProtKB-SubCell"/>
</dbReference>
<evidence type="ECO:0000256" key="1">
    <source>
        <dbReference type="ARBA" id="ARBA00004496"/>
    </source>
</evidence>
<dbReference type="NCBIfam" id="TIGR00057">
    <property type="entry name" value="L-threonylcarbamoyladenylate synthase"/>
    <property type="match status" value="1"/>
</dbReference>
<feature type="binding site" evidence="14">
    <location>
        <position position="138"/>
    </location>
    <ligand>
        <name>ATP</name>
        <dbReference type="ChEBI" id="CHEBI:30616"/>
    </ligand>
</feature>
<dbReference type="Pfam" id="PF01300">
    <property type="entry name" value="Sua5_yciO_yrdC"/>
    <property type="match status" value="1"/>
</dbReference>
<organism evidence="16 17">
    <name type="scientific">Candidatus Kinetoplastidibacterium crithidiae TCC036E</name>
    <dbReference type="NCBI Taxonomy" id="1208918"/>
    <lineage>
        <taxon>Bacteria</taxon>
        <taxon>Pseudomonadati</taxon>
        <taxon>Pseudomonadota</taxon>
        <taxon>Betaproteobacteria</taxon>
        <taxon>Candidatus Kinetoplastidibacterium</taxon>
    </lineage>
</organism>
<dbReference type="PIRSF" id="PIRSF004930">
    <property type="entry name" value="Tln_factor_SUA5"/>
    <property type="match status" value="1"/>
</dbReference>
<feature type="binding site" evidence="14">
    <location>
        <position position="105"/>
    </location>
    <ligand>
        <name>ATP</name>
        <dbReference type="ChEBI" id="CHEBI:30616"/>
    </ligand>
</feature>
<evidence type="ECO:0000313" key="16">
    <source>
        <dbReference type="EMBL" id="AGF47428.1"/>
    </source>
</evidence>
<comment type="function">
    <text evidence="13">Required for the formation of a threonylcarbamoyl group on adenosine at position 37 (t(6)A37) in tRNAs that read codons beginning with adenine.</text>
</comment>
<evidence type="ECO:0000256" key="10">
    <source>
        <dbReference type="ARBA" id="ARBA00022840"/>
    </source>
</evidence>
<evidence type="ECO:0000256" key="14">
    <source>
        <dbReference type="PIRSR" id="PIRSR004930-1"/>
    </source>
</evidence>
<comment type="similarity">
    <text evidence="2 13">Belongs to the SUA5 family.</text>
</comment>
<dbReference type="PATRIC" id="fig|1208918.3.peg.124"/>
<dbReference type="GO" id="GO:0006450">
    <property type="term" value="P:regulation of translational fidelity"/>
    <property type="evidence" value="ECO:0007669"/>
    <property type="project" value="TreeGrafter"/>
</dbReference>
<evidence type="ECO:0000256" key="13">
    <source>
        <dbReference type="PIRNR" id="PIRNR004930"/>
    </source>
</evidence>
<evidence type="ECO:0000256" key="8">
    <source>
        <dbReference type="ARBA" id="ARBA00022695"/>
    </source>
</evidence>
<dbReference type="Gene3D" id="3.40.50.11030">
    <property type="entry name" value="Threonylcarbamoyl-AMP synthase, C-terminal domain"/>
    <property type="match status" value="1"/>
</dbReference>
<evidence type="ECO:0000256" key="6">
    <source>
        <dbReference type="ARBA" id="ARBA00022679"/>
    </source>
</evidence>
<dbReference type="KEGG" id="kct:CDEE_0360"/>
<dbReference type="InterPro" id="IPR006070">
    <property type="entry name" value="Sua5-like_dom"/>
</dbReference>
<evidence type="ECO:0000313" key="17">
    <source>
        <dbReference type="Proteomes" id="UP000011686"/>
    </source>
</evidence>
<dbReference type="GO" id="GO:0005524">
    <property type="term" value="F:ATP binding"/>
    <property type="evidence" value="ECO:0007669"/>
    <property type="project" value="UniProtKB-UniRule"/>
</dbReference>
<dbReference type="EC" id="2.7.7.87" evidence="3 13"/>
<keyword evidence="8 13" id="KW-0548">Nucleotidyltransferase</keyword>
<feature type="binding site" evidence="14">
    <location>
        <position position="146"/>
    </location>
    <ligand>
        <name>ATP</name>
        <dbReference type="ChEBI" id="CHEBI:30616"/>
    </ligand>
</feature>